<evidence type="ECO:0000313" key="1">
    <source>
        <dbReference type="EMBL" id="GAX27981.1"/>
    </source>
</evidence>
<accession>A0A1Z5KPQ0</accession>
<comment type="caution">
    <text evidence="1">The sequence shown here is derived from an EMBL/GenBank/DDBJ whole genome shotgun (WGS) entry which is preliminary data.</text>
</comment>
<keyword evidence="2" id="KW-1185">Reference proteome</keyword>
<name>A0A1Z5KPQ0_FISSO</name>
<reference evidence="1 2" key="1">
    <citation type="journal article" date="2015" name="Plant Cell">
        <title>Oil accumulation by the oleaginous diatom Fistulifera solaris as revealed by the genome and transcriptome.</title>
        <authorList>
            <person name="Tanaka T."/>
            <person name="Maeda Y."/>
            <person name="Veluchamy A."/>
            <person name="Tanaka M."/>
            <person name="Abida H."/>
            <person name="Marechal E."/>
            <person name="Bowler C."/>
            <person name="Muto M."/>
            <person name="Sunaga Y."/>
            <person name="Tanaka M."/>
            <person name="Yoshino T."/>
            <person name="Taniguchi T."/>
            <person name="Fukuda Y."/>
            <person name="Nemoto M."/>
            <person name="Matsumoto M."/>
            <person name="Wong P.S."/>
            <person name="Aburatani S."/>
            <person name="Fujibuchi W."/>
        </authorList>
    </citation>
    <scope>NUCLEOTIDE SEQUENCE [LARGE SCALE GENOMIC DNA]</scope>
    <source>
        <strain evidence="1 2">JPCC DA0580</strain>
    </source>
</reference>
<evidence type="ECO:0000313" key="2">
    <source>
        <dbReference type="Proteomes" id="UP000198406"/>
    </source>
</evidence>
<gene>
    <name evidence="1" type="ORF">FisN_32Lh002</name>
</gene>
<dbReference type="InParanoid" id="A0A1Z5KPQ0"/>
<dbReference type="EMBL" id="BDSP01000262">
    <property type="protein sequence ID" value="GAX27981.1"/>
    <property type="molecule type" value="Genomic_DNA"/>
</dbReference>
<dbReference type="Proteomes" id="UP000198406">
    <property type="component" value="Unassembled WGS sequence"/>
</dbReference>
<evidence type="ECO:0008006" key="3">
    <source>
        <dbReference type="Google" id="ProtNLM"/>
    </source>
</evidence>
<sequence>MELKDYQAHSLSLNSQGILKLQQRKYNEATALFRNGLELLLVSFQNAPRVTTQKPAPTPLPTEPVSLTPVSQLDVNNSCYENQCPDSDDENDMDMDMDGTPERFLLSVPVFEEKPSSDVDDFFVMFGRALHLSFDLMLDLQQKCEGKSPFCSHVLTAVLLYNIGLTHHYHGLEKCESKDMSCALEYYSLAYTTLADQEDIALTINGNQAVPLHLAFLSLANNMGHIHCYYRVFGRTDICVHEIGCLLSNLVNSRPQEVGATVPAELTDVEYRTFFLNVCFFREIGELAAPAA</sequence>
<dbReference type="AlphaFoldDB" id="A0A1Z5KPQ0"/>
<proteinExistence type="predicted"/>
<organism evidence="1 2">
    <name type="scientific">Fistulifera solaris</name>
    <name type="common">Oleaginous diatom</name>
    <dbReference type="NCBI Taxonomy" id="1519565"/>
    <lineage>
        <taxon>Eukaryota</taxon>
        <taxon>Sar</taxon>
        <taxon>Stramenopiles</taxon>
        <taxon>Ochrophyta</taxon>
        <taxon>Bacillariophyta</taxon>
        <taxon>Bacillariophyceae</taxon>
        <taxon>Bacillariophycidae</taxon>
        <taxon>Naviculales</taxon>
        <taxon>Naviculaceae</taxon>
        <taxon>Fistulifera</taxon>
    </lineage>
</organism>
<protein>
    <recommendedName>
        <fullName evidence="3">KIF-binding protein</fullName>
    </recommendedName>
</protein>